<gene>
    <name evidence="2" type="ORF">NE237_011536</name>
</gene>
<name>A0A9Q0JYC7_9MAGN</name>
<sequence length="154" mass="16822">MADDDLCLHVLNGLGPEYAAFIISISTRGIPKTYNDLQGMLLTQEISIMVDNLFVDVYNPSAHYTTSNDSHGGLYPRGGSGNHGRNAPPRFYHTTTPPGSYSGNGSHSGHSSSNALDYCQICNRIGHKALDCRQRFNHAYSSGFTPNPSTHYLE</sequence>
<dbReference type="InterPro" id="IPR036875">
    <property type="entry name" value="Znf_CCHC_sf"/>
</dbReference>
<evidence type="ECO:0000313" key="3">
    <source>
        <dbReference type="Proteomes" id="UP001141806"/>
    </source>
</evidence>
<dbReference type="Proteomes" id="UP001141806">
    <property type="component" value="Unassembled WGS sequence"/>
</dbReference>
<comment type="caution">
    <text evidence="2">The sequence shown here is derived from an EMBL/GenBank/DDBJ whole genome shotgun (WGS) entry which is preliminary data.</text>
</comment>
<dbReference type="GO" id="GO:0008270">
    <property type="term" value="F:zinc ion binding"/>
    <property type="evidence" value="ECO:0007669"/>
    <property type="project" value="InterPro"/>
</dbReference>
<dbReference type="AlphaFoldDB" id="A0A9Q0JYC7"/>
<evidence type="ECO:0000313" key="2">
    <source>
        <dbReference type="EMBL" id="KAJ4954753.1"/>
    </source>
</evidence>
<dbReference type="PANTHER" id="PTHR47481:SF22">
    <property type="entry name" value="RETROTRANSPOSON GAG DOMAIN-CONTAINING PROTEIN"/>
    <property type="match status" value="1"/>
</dbReference>
<feature type="compositionally biased region" description="Low complexity" evidence="1">
    <location>
        <begin position="99"/>
        <end position="108"/>
    </location>
</feature>
<evidence type="ECO:0000256" key="1">
    <source>
        <dbReference type="SAM" id="MobiDB-lite"/>
    </source>
</evidence>
<dbReference type="OrthoDB" id="1752352at2759"/>
<protein>
    <recommendedName>
        <fullName evidence="4">CCHC-type domain-containing protein</fullName>
    </recommendedName>
</protein>
<dbReference type="GO" id="GO:0003676">
    <property type="term" value="F:nucleic acid binding"/>
    <property type="evidence" value="ECO:0007669"/>
    <property type="project" value="InterPro"/>
</dbReference>
<keyword evidence="3" id="KW-1185">Reference proteome</keyword>
<evidence type="ECO:0008006" key="4">
    <source>
        <dbReference type="Google" id="ProtNLM"/>
    </source>
</evidence>
<feature type="region of interest" description="Disordered" evidence="1">
    <location>
        <begin position="68"/>
        <end position="108"/>
    </location>
</feature>
<dbReference type="PANTHER" id="PTHR47481">
    <property type="match status" value="1"/>
</dbReference>
<proteinExistence type="predicted"/>
<dbReference type="EMBL" id="JAMYWD010000011">
    <property type="protein sequence ID" value="KAJ4954753.1"/>
    <property type="molecule type" value="Genomic_DNA"/>
</dbReference>
<reference evidence="2" key="1">
    <citation type="journal article" date="2023" name="Plant J.">
        <title>The genome of the king protea, Protea cynaroides.</title>
        <authorList>
            <person name="Chang J."/>
            <person name="Duong T.A."/>
            <person name="Schoeman C."/>
            <person name="Ma X."/>
            <person name="Roodt D."/>
            <person name="Barker N."/>
            <person name="Li Z."/>
            <person name="Van de Peer Y."/>
            <person name="Mizrachi E."/>
        </authorList>
    </citation>
    <scope>NUCLEOTIDE SEQUENCE</scope>
    <source>
        <tissue evidence="2">Young leaves</tissue>
    </source>
</reference>
<organism evidence="2 3">
    <name type="scientific">Protea cynaroides</name>
    <dbReference type="NCBI Taxonomy" id="273540"/>
    <lineage>
        <taxon>Eukaryota</taxon>
        <taxon>Viridiplantae</taxon>
        <taxon>Streptophyta</taxon>
        <taxon>Embryophyta</taxon>
        <taxon>Tracheophyta</taxon>
        <taxon>Spermatophyta</taxon>
        <taxon>Magnoliopsida</taxon>
        <taxon>Proteales</taxon>
        <taxon>Proteaceae</taxon>
        <taxon>Protea</taxon>
    </lineage>
</organism>
<dbReference type="SUPFAM" id="SSF57756">
    <property type="entry name" value="Retrovirus zinc finger-like domains"/>
    <property type="match status" value="1"/>
</dbReference>
<accession>A0A9Q0JYC7</accession>